<keyword evidence="3" id="KW-0560">Oxidoreductase</keyword>
<dbReference type="InterPro" id="IPR032710">
    <property type="entry name" value="NTF2-like_dom_sf"/>
</dbReference>
<dbReference type="EMBL" id="JAPDRN010000053">
    <property type="protein sequence ID" value="KAJ9632810.1"/>
    <property type="molecule type" value="Genomic_DNA"/>
</dbReference>
<dbReference type="InterPro" id="IPR002347">
    <property type="entry name" value="SDR_fam"/>
</dbReference>
<sequence length="398" mass="43068">MSLDNQLFRLQACLEITRLKSRYVRAIQQRNWDAWAACLTEDATAQFNPAPGQADSPIYKGKEFLRDWIPKALDGLYITLQVTTPDIEVLDEDHASGTWAAIERIQILQGNIREVVYYGYYHETYSRDVHARWRIASIRMSQIRHDIFTRDGNVRIYNHVGEEQEIAITGGASGIGLATAKLLIARGASVAISDIDERNLSLAKASLPSAATTLLDVRNSKAVTRWIDATIERFGRLDGAANLAGVSGIGGLVQDEADDLWDLVVGVNAKGVYNCLRAQIPRISDGGSIVNAASVAGLVGIAQGASYTASKHAVVGLTRCTARENPKIRINAIAPGVIATPMTAAVDKDIDTDSLLGRQIQRRMGTPEEMAEAIAFLLSDSSAFTTGSVYSADGGYTA</sequence>
<evidence type="ECO:0000256" key="2">
    <source>
        <dbReference type="ARBA" id="ARBA00022857"/>
    </source>
</evidence>
<evidence type="ECO:0000313" key="6">
    <source>
        <dbReference type="Proteomes" id="UP001172681"/>
    </source>
</evidence>
<gene>
    <name evidence="5" type="ORF">H2204_007685</name>
</gene>
<dbReference type="PROSITE" id="PS00061">
    <property type="entry name" value="ADH_SHORT"/>
    <property type="match status" value="1"/>
</dbReference>
<dbReference type="Pfam" id="PF13561">
    <property type="entry name" value="adh_short_C2"/>
    <property type="match status" value="1"/>
</dbReference>
<dbReference type="FunFam" id="3.40.50.720:FF:000084">
    <property type="entry name" value="Short-chain dehydrogenase reductase"/>
    <property type="match status" value="1"/>
</dbReference>
<evidence type="ECO:0000256" key="1">
    <source>
        <dbReference type="ARBA" id="ARBA00006484"/>
    </source>
</evidence>
<organism evidence="5 6">
    <name type="scientific">Knufia peltigerae</name>
    <dbReference type="NCBI Taxonomy" id="1002370"/>
    <lineage>
        <taxon>Eukaryota</taxon>
        <taxon>Fungi</taxon>
        <taxon>Dikarya</taxon>
        <taxon>Ascomycota</taxon>
        <taxon>Pezizomycotina</taxon>
        <taxon>Eurotiomycetes</taxon>
        <taxon>Chaetothyriomycetidae</taxon>
        <taxon>Chaetothyriales</taxon>
        <taxon>Trichomeriaceae</taxon>
        <taxon>Knufia</taxon>
    </lineage>
</organism>
<dbReference type="Pfam" id="PF13577">
    <property type="entry name" value="SnoaL_4"/>
    <property type="match status" value="1"/>
</dbReference>
<comment type="similarity">
    <text evidence="1">Belongs to the short-chain dehydrogenases/reductases (SDR) family.</text>
</comment>
<accession>A0AA38Y1F1</accession>
<reference evidence="5" key="1">
    <citation type="submission" date="2022-10" db="EMBL/GenBank/DDBJ databases">
        <title>Culturing micro-colonial fungi from biological soil crusts in the Mojave desert and describing Neophaeococcomyces mojavensis, and introducing the new genera and species Taxawa tesnikishii.</title>
        <authorList>
            <person name="Kurbessoian T."/>
            <person name="Stajich J.E."/>
        </authorList>
    </citation>
    <scope>NUCLEOTIDE SEQUENCE</scope>
    <source>
        <strain evidence="5">TK_35</strain>
    </source>
</reference>
<evidence type="ECO:0000259" key="4">
    <source>
        <dbReference type="Pfam" id="PF13577"/>
    </source>
</evidence>
<dbReference type="InterPro" id="IPR036291">
    <property type="entry name" value="NAD(P)-bd_dom_sf"/>
</dbReference>
<dbReference type="PRINTS" id="PR00080">
    <property type="entry name" value="SDRFAMILY"/>
</dbReference>
<feature type="domain" description="SnoaL-like" evidence="4">
    <location>
        <begin position="10"/>
        <end position="138"/>
    </location>
</feature>
<dbReference type="AlphaFoldDB" id="A0AA38Y1F1"/>
<dbReference type="Gene3D" id="3.40.50.720">
    <property type="entry name" value="NAD(P)-binding Rossmann-like Domain"/>
    <property type="match status" value="1"/>
</dbReference>
<dbReference type="PANTHER" id="PTHR24321:SF8">
    <property type="entry name" value="ESTRADIOL 17-BETA-DEHYDROGENASE 8-RELATED"/>
    <property type="match status" value="1"/>
</dbReference>
<evidence type="ECO:0000313" key="5">
    <source>
        <dbReference type="EMBL" id="KAJ9632810.1"/>
    </source>
</evidence>
<protein>
    <recommendedName>
        <fullName evidence="4">SnoaL-like domain-containing protein</fullName>
    </recommendedName>
</protein>
<keyword evidence="6" id="KW-1185">Reference proteome</keyword>
<dbReference type="Gene3D" id="3.10.450.50">
    <property type="match status" value="1"/>
</dbReference>
<dbReference type="CDD" id="cd05233">
    <property type="entry name" value="SDR_c"/>
    <property type="match status" value="1"/>
</dbReference>
<proteinExistence type="inferred from homology"/>
<dbReference type="Proteomes" id="UP001172681">
    <property type="component" value="Unassembled WGS sequence"/>
</dbReference>
<dbReference type="SUPFAM" id="SSF51735">
    <property type="entry name" value="NAD(P)-binding Rossmann-fold domains"/>
    <property type="match status" value="1"/>
</dbReference>
<dbReference type="InterPro" id="IPR037401">
    <property type="entry name" value="SnoaL-like"/>
</dbReference>
<evidence type="ECO:0000256" key="3">
    <source>
        <dbReference type="ARBA" id="ARBA00023002"/>
    </source>
</evidence>
<dbReference type="PRINTS" id="PR00081">
    <property type="entry name" value="GDHRDH"/>
</dbReference>
<comment type="caution">
    <text evidence="5">The sequence shown here is derived from an EMBL/GenBank/DDBJ whole genome shotgun (WGS) entry which is preliminary data.</text>
</comment>
<dbReference type="SUPFAM" id="SSF54427">
    <property type="entry name" value="NTF2-like"/>
    <property type="match status" value="1"/>
</dbReference>
<keyword evidence="2" id="KW-0521">NADP</keyword>
<dbReference type="InterPro" id="IPR020904">
    <property type="entry name" value="Sc_DH/Rdtase_CS"/>
</dbReference>
<name>A0AA38Y1F1_9EURO</name>
<dbReference type="GO" id="GO:0016491">
    <property type="term" value="F:oxidoreductase activity"/>
    <property type="evidence" value="ECO:0007669"/>
    <property type="project" value="UniProtKB-KW"/>
</dbReference>
<dbReference type="PANTHER" id="PTHR24321">
    <property type="entry name" value="DEHYDROGENASES, SHORT CHAIN"/>
    <property type="match status" value="1"/>
</dbReference>